<organism evidence="2 3">
    <name type="scientific">Sphingomonas oleivorans</name>
    <dbReference type="NCBI Taxonomy" id="1735121"/>
    <lineage>
        <taxon>Bacteria</taxon>
        <taxon>Pseudomonadati</taxon>
        <taxon>Pseudomonadota</taxon>
        <taxon>Alphaproteobacteria</taxon>
        <taxon>Sphingomonadales</taxon>
        <taxon>Sphingomonadaceae</taxon>
        <taxon>Sphingomonas</taxon>
    </lineage>
</organism>
<gene>
    <name evidence="2" type="ORF">CLG96_02800</name>
</gene>
<evidence type="ECO:0000313" key="2">
    <source>
        <dbReference type="EMBL" id="PTQ13082.1"/>
    </source>
</evidence>
<evidence type="ECO:0000256" key="1">
    <source>
        <dbReference type="SAM" id="Phobius"/>
    </source>
</evidence>
<dbReference type="Pfam" id="PF03203">
    <property type="entry name" value="MerC"/>
    <property type="match status" value="1"/>
</dbReference>
<evidence type="ECO:0000313" key="3">
    <source>
        <dbReference type="Proteomes" id="UP000244162"/>
    </source>
</evidence>
<dbReference type="EMBL" id="NWBU01000004">
    <property type="protein sequence ID" value="PTQ13082.1"/>
    <property type="molecule type" value="Genomic_DNA"/>
</dbReference>
<proteinExistence type="predicted"/>
<dbReference type="AlphaFoldDB" id="A0A2T5G1R7"/>
<keyword evidence="3" id="KW-1185">Reference proteome</keyword>
<accession>A0A2T5G1R7</accession>
<keyword evidence="1" id="KW-0472">Membrane</keyword>
<dbReference type="InterPro" id="IPR004891">
    <property type="entry name" value="Mercury-R_MerC"/>
</dbReference>
<feature type="transmembrane region" description="Helical" evidence="1">
    <location>
        <begin position="20"/>
        <end position="44"/>
    </location>
</feature>
<feature type="transmembrane region" description="Helical" evidence="1">
    <location>
        <begin position="80"/>
        <end position="98"/>
    </location>
</feature>
<dbReference type="GO" id="GO:0016020">
    <property type="term" value="C:membrane"/>
    <property type="evidence" value="ECO:0007669"/>
    <property type="project" value="InterPro"/>
</dbReference>
<protein>
    <submittedName>
        <fullName evidence="2">MerC mercury resistance protein</fullName>
    </submittedName>
</protein>
<sequence>MAAWENEAMEKRTNLLEGAAMAASLLCLVHCLILPLAIALLPAFTNMLRLPESFHYLALGFVIPFAALAFLGGWRVHGTPLPTLLGGAGVALLTVALLPGRGEIWETGLTVAGSLLLMGGHGINWRMRAQAHGCM</sequence>
<keyword evidence="1" id="KW-0812">Transmembrane</keyword>
<reference evidence="2 3" key="1">
    <citation type="submission" date="2017-09" db="EMBL/GenBank/DDBJ databases">
        <title>Sphingomonas panjinensis sp.nov., isolated from oil-contaminated soil.</title>
        <authorList>
            <person name="Wang L."/>
            <person name="Chen L."/>
        </authorList>
    </citation>
    <scope>NUCLEOTIDE SEQUENCE [LARGE SCALE GENOMIC DNA]</scope>
    <source>
        <strain evidence="2 3">FW-11</strain>
    </source>
</reference>
<name>A0A2T5G1R7_9SPHN</name>
<comment type="caution">
    <text evidence="2">The sequence shown here is derived from an EMBL/GenBank/DDBJ whole genome shotgun (WGS) entry which is preliminary data.</text>
</comment>
<feature type="transmembrane region" description="Helical" evidence="1">
    <location>
        <begin position="56"/>
        <end position="74"/>
    </location>
</feature>
<dbReference type="GO" id="GO:0015097">
    <property type="term" value="F:mercury ion transmembrane transporter activity"/>
    <property type="evidence" value="ECO:0007669"/>
    <property type="project" value="InterPro"/>
</dbReference>
<dbReference type="Proteomes" id="UP000244162">
    <property type="component" value="Unassembled WGS sequence"/>
</dbReference>
<keyword evidence="1" id="KW-1133">Transmembrane helix</keyword>